<proteinExistence type="inferred from homology"/>
<evidence type="ECO:0000313" key="5">
    <source>
        <dbReference type="Proteomes" id="UP000664209"/>
    </source>
</evidence>
<dbReference type="GO" id="GO:0016787">
    <property type="term" value="F:hydrolase activity"/>
    <property type="evidence" value="ECO:0007669"/>
    <property type="project" value="UniProtKB-KW"/>
</dbReference>
<dbReference type="PANTHER" id="PTHR10655">
    <property type="entry name" value="LYSOPHOSPHOLIPASE-RELATED"/>
    <property type="match status" value="1"/>
</dbReference>
<dbReference type="AlphaFoldDB" id="A0A939RTK4"/>
<dbReference type="EMBL" id="JAGEMK010000002">
    <property type="protein sequence ID" value="MBO1751344.1"/>
    <property type="molecule type" value="Genomic_DNA"/>
</dbReference>
<keyword evidence="5" id="KW-1185">Reference proteome</keyword>
<keyword evidence="2 4" id="KW-0378">Hydrolase</keyword>
<dbReference type="InterPro" id="IPR029058">
    <property type="entry name" value="AB_hydrolase_fold"/>
</dbReference>
<evidence type="ECO:0000256" key="2">
    <source>
        <dbReference type="ARBA" id="ARBA00022801"/>
    </source>
</evidence>
<reference evidence="4" key="1">
    <citation type="submission" date="2021-03" db="EMBL/GenBank/DDBJ databases">
        <title>Actinotalea soli sp. nov., isolated from soil.</title>
        <authorList>
            <person name="Ping W."/>
            <person name="Zhang J."/>
        </authorList>
    </citation>
    <scope>NUCLEOTIDE SEQUENCE</scope>
    <source>
        <strain evidence="4">BY-33</strain>
    </source>
</reference>
<feature type="domain" description="Phospholipase/carboxylesterase/thioesterase" evidence="3">
    <location>
        <begin position="19"/>
        <end position="203"/>
    </location>
</feature>
<evidence type="ECO:0000259" key="3">
    <source>
        <dbReference type="Pfam" id="PF02230"/>
    </source>
</evidence>
<dbReference type="PANTHER" id="PTHR10655:SF17">
    <property type="entry name" value="LYSOPHOSPHOLIPASE-LIKE PROTEIN 1"/>
    <property type="match status" value="1"/>
</dbReference>
<comment type="caution">
    <text evidence="4">The sequence shown here is derived from an EMBL/GenBank/DDBJ whole genome shotgun (WGS) entry which is preliminary data.</text>
</comment>
<evidence type="ECO:0000313" key="4">
    <source>
        <dbReference type="EMBL" id="MBO1751344.1"/>
    </source>
</evidence>
<gene>
    <name evidence="4" type="ORF">J4G33_05960</name>
</gene>
<dbReference type="RefSeq" id="WP_208055005.1">
    <property type="nucleotide sequence ID" value="NZ_JAGEMK010000002.1"/>
</dbReference>
<protein>
    <submittedName>
        <fullName evidence="4">Dienelactone hydrolase family protein</fullName>
    </submittedName>
</protein>
<comment type="similarity">
    <text evidence="1">Belongs to the AB hydrolase superfamily. AB hydrolase 2 family.</text>
</comment>
<name>A0A939RTK4_9CELL</name>
<dbReference type="Proteomes" id="UP000664209">
    <property type="component" value="Unassembled WGS sequence"/>
</dbReference>
<evidence type="ECO:0000256" key="1">
    <source>
        <dbReference type="ARBA" id="ARBA00006499"/>
    </source>
</evidence>
<dbReference type="InterPro" id="IPR050565">
    <property type="entry name" value="LYPA1-2/EST-like"/>
</dbReference>
<dbReference type="Gene3D" id="3.40.50.1820">
    <property type="entry name" value="alpha/beta hydrolase"/>
    <property type="match status" value="1"/>
</dbReference>
<dbReference type="SUPFAM" id="SSF53474">
    <property type="entry name" value="alpha/beta-Hydrolases"/>
    <property type="match status" value="1"/>
</dbReference>
<organism evidence="4 5">
    <name type="scientific">Actinotalea soli</name>
    <dbReference type="NCBI Taxonomy" id="2819234"/>
    <lineage>
        <taxon>Bacteria</taxon>
        <taxon>Bacillati</taxon>
        <taxon>Actinomycetota</taxon>
        <taxon>Actinomycetes</taxon>
        <taxon>Micrococcales</taxon>
        <taxon>Cellulomonadaceae</taxon>
        <taxon>Actinotalea</taxon>
    </lineage>
</organism>
<accession>A0A939RTK4</accession>
<dbReference type="Pfam" id="PF02230">
    <property type="entry name" value="Abhydrolase_2"/>
    <property type="match status" value="1"/>
</dbReference>
<sequence>MSGALRDVRSPGGLEGPGPVMLLLHGYGSHENDLTPLVPELGLDLPWASLRAPIGLPGGGAAWVPITTPGRPDPGLVLEATETIWAWVDAHLDPAAPVVPVGFSQGGLMATQLLRTRPERVLAAVVLGGFVLDAPQPADEELARLRPAAFWGRGAEDQVIAAQAVERTERWLPQHTTLTAHVYPGLAHGINADEVDHVREFVASQVVVGG</sequence>
<dbReference type="InterPro" id="IPR003140">
    <property type="entry name" value="PLipase/COase/thioEstase"/>
</dbReference>